<reference evidence="8" key="1">
    <citation type="submission" date="2022-11" db="EMBL/GenBank/DDBJ databases">
        <title>Complete genome sequence of Methanogenium organophilum DSM 3596.</title>
        <authorList>
            <person name="Chen S.-C."/>
            <person name="Lai S.-J."/>
            <person name="You Y.-T."/>
        </authorList>
    </citation>
    <scope>NUCLEOTIDE SEQUENCE</scope>
    <source>
        <strain evidence="8">DSM 3596</strain>
    </source>
</reference>
<feature type="transmembrane region" description="Helical" evidence="6">
    <location>
        <begin position="37"/>
        <end position="57"/>
    </location>
</feature>
<protein>
    <submittedName>
        <fullName evidence="8">DMT family transporter</fullName>
    </submittedName>
</protein>
<dbReference type="Gene3D" id="1.10.3730.20">
    <property type="match status" value="1"/>
</dbReference>
<evidence type="ECO:0000256" key="2">
    <source>
        <dbReference type="ARBA" id="ARBA00022692"/>
    </source>
</evidence>
<keyword evidence="9" id="KW-1185">Reference proteome</keyword>
<feature type="transmembrane region" description="Helical" evidence="6">
    <location>
        <begin position="275"/>
        <end position="292"/>
    </location>
</feature>
<keyword evidence="4 6" id="KW-0472">Membrane</keyword>
<dbReference type="InterPro" id="IPR037185">
    <property type="entry name" value="EmrE-like"/>
</dbReference>
<comment type="subcellular location">
    <subcellularLocation>
        <location evidence="1">Membrane</location>
        <topology evidence="1">Multi-pass membrane protein</topology>
    </subcellularLocation>
</comment>
<accession>A0A9X9S5F7</accession>
<proteinExistence type="predicted"/>
<evidence type="ECO:0000313" key="8">
    <source>
        <dbReference type="EMBL" id="WAI02444.1"/>
    </source>
</evidence>
<feature type="transmembrane region" description="Helical" evidence="6">
    <location>
        <begin position="156"/>
        <end position="178"/>
    </location>
</feature>
<name>A0A9X9S5F7_METOG</name>
<evidence type="ECO:0000256" key="5">
    <source>
        <dbReference type="SAM" id="MobiDB-lite"/>
    </source>
</evidence>
<dbReference type="KEGG" id="mou:OU421_06110"/>
<keyword evidence="3 6" id="KW-1133">Transmembrane helix</keyword>
<dbReference type="InterPro" id="IPR000620">
    <property type="entry name" value="EamA_dom"/>
</dbReference>
<evidence type="ECO:0000256" key="3">
    <source>
        <dbReference type="ARBA" id="ARBA00022989"/>
    </source>
</evidence>
<sequence>MTISEGTRGVLYILAAAFFFGSAAPLTKLLLMNIAPVTLASLLYMGSGIFFAAFWLVRKTFFTENHTREAPVERRDLPWIAGSVLSGSVLATLVLMVSLQYTSAATAAVLLGFEAVATTMVAALVFHEPVGRRVWLALTCITASCLILAWDPTSPLGFSVGALGVILTCFLWGTDTNISRNVSGKDPIQLVAIKGLSGGVTLTAITLVLGQPYPDLPLIFAGMAVGILGFGGIMTICFLRSLRVLGAARAGAIFSTNPVFGVIVSLLIFRELPEAGFIIAFIFMATGTWLLVSEKHSHRHTHDALRHSHRHTHDDLHHDDHIHGPEAPPVNKEGYHSHPHWHKPTEHEHPHRPDLHHRHKH</sequence>
<feature type="transmembrane region" description="Helical" evidence="6">
    <location>
        <begin position="12"/>
        <end position="31"/>
    </location>
</feature>
<feature type="compositionally biased region" description="Basic and acidic residues" evidence="5">
    <location>
        <begin position="302"/>
        <end position="324"/>
    </location>
</feature>
<evidence type="ECO:0000256" key="1">
    <source>
        <dbReference type="ARBA" id="ARBA00004141"/>
    </source>
</evidence>
<dbReference type="SUPFAM" id="SSF103481">
    <property type="entry name" value="Multidrug resistance efflux transporter EmrE"/>
    <property type="match status" value="2"/>
</dbReference>
<evidence type="ECO:0000259" key="7">
    <source>
        <dbReference type="Pfam" id="PF00892"/>
    </source>
</evidence>
<feature type="transmembrane region" description="Helical" evidence="6">
    <location>
        <begin position="251"/>
        <end position="269"/>
    </location>
</feature>
<dbReference type="Pfam" id="PF00892">
    <property type="entry name" value="EamA"/>
    <property type="match status" value="2"/>
</dbReference>
<evidence type="ECO:0000313" key="9">
    <source>
        <dbReference type="Proteomes" id="UP001163096"/>
    </source>
</evidence>
<dbReference type="AlphaFoldDB" id="A0A9X9S5F7"/>
<dbReference type="EMBL" id="CP113361">
    <property type="protein sequence ID" value="WAI02444.1"/>
    <property type="molecule type" value="Genomic_DNA"/>
</dbReference>
<feature type="transmembrane region" description="Helical" evidence="6">
    <location>
        <begin position="133"/>
        <end position="150"/>
    </location>
</feature>
<feature type="transmembrane region" description="Helical" evidence="6">
    <location>
        <begin position="216"/>
        <end position="239"/>
    </location>
</feature>
<dbReference type="PANTHER" id="PTHR32322">
    <property type="entry name" value="INNER MEMBRANE TRANSPORTER"/>
    <property type="match status" value="1"/>
</dbReference>
<dbReference type="Proteomes" id="UP001163096">
    <property type="component" value="Chromosome"/>
</dbReference>
<feature type="transmembrane region" description="Helical" evidence="6">
    <location>
        <begin position="105"/>
        <end position="126"/>
    </location>
</feature>
<evidence type="ECO:0000256" key="6">
    <source>
        <dbReference type="SAM" id="Phobius"/>
    </source>
</evidence>
<dbReference type="RefSeq" id="WP_268187728.1">
    <property type="nucleotide sequence ID" value="NZ_CP113361.1"/>
</dbReference>
<keyword evidence="2 6" id="KW-0812">Transmembrane</keyword>
<feature type="transmembrane region" description="Helical" evidence="6">
    <location>
        <begin position="190"/>
        <end position="210"/>
    </location>
</feature>
<dbReference type="PANTHER" id="PTHR32322:SF2">
    <property type="entry name" value="EAMA DOMAIN-CONTAINING PROTEIN"/>
    <property type="match status" value="1"/>
</dbReference>
<dbReference type="GeneID" id="76834658"/>
<feature type="domain" description="EamA" evidence="7">
    <location>
        <begin position="8"/>
        <end position="148"/>
    </location>
</feature>
<feature type="region of interest" description="Disordered" evidence="5">
    <location>
        <begin position="302"/>
        <end position="361"/>
    </location>
</feature>
<feature type="domain" description="EamA" evidence="7">
    <location>
        <begin position="161"/>
        <end position="292"/>
    </location>
</feature>
<dbReference type="InterPro" id="IPR050638">
    <property type="entry name" value="AA-Vitamin_Transporters"/>
</dbReference>
<feature type="transmembrane region" description="Helical" evidence="6">
    <location>
        <begin position="77"/>
        <end position="99"/>
    </location>
</feature>
<feature type="compositionally biased region" description="Basic and acidic residues" evidence="5">
    <location>
        <begin position="343"/>
        <end position="353"/>
    </location>
</feature>
<gene>
    <name evidence="8" type="ORF">OU421_06110</name>
</gene>
<organism evidence="8 9">
    <name type="scientific">Methanogenium organophilum</name>
    <dbReference type="NCBI Taxonomy" id="2199"/>
    <lineage>
        <taxon>Archaea</taxon>
        <taxon>Methanobacteriati</taxon>
        <taxon>Methanobacteriota</taxon>
        <taxon>Stenosarchaea group</taxon>
        <taxon>Methanomicrobia</taxon>
        <taxon>Methanomicrobiales</taxon>
        <taxon>Methanomicrobiaceae</taxon>
        <taxon>Methanogenium</taxon>
    </lineage>
</organism>
<dbReference type="GO" id="GO:0016020">
    <property type="term" value="C:membrane"/>
    <property type="evidence" value="ECO:0007669"/>
    <property type="project" value="UniProtKB-SubCell"/>
</dbReference>
<evidence type="ECO:0000256" key="4">
    <source>
        <dbReference type="ARBA" id="ARBA00023136"/>
    </source>
</evidence>